<keyword evidence="1" id="KW-1133">Transmembrane helix</keyword>
<dbReference type="PANTHER" id="PTHR12905:SF0">
    <property type="entry name" value="CALCINEURIN-LIKE PHOSPHOESTERASE DOMAIN-CONTAINING PROTEIN"/>
    <property type="match status" value="1"/>
</dbReference>
<reference evidence="2 3" key="1">
    <citation type="journal article" date="2014" name="Genome Biol. Evol.">
        <title>The secreted proteins of Achlya hypogyna and Thraustotheca clavata identify the ancestral oomycete secretome and reveal gene acquisitions by horizontal gene transfer.</title>
        <authorList>
            <person name="Misner I."/>
            <person name="Blouin N."/>
            <person name="Leonard G."/>
            <person name="Richards T.A."/>
            <person name="Lane C.E."/>
        </authorList>
    </citation>
    <scope>NUCLEOTIDE SEQUENCE [LARGE SCALE GENOMIC DNA]</scope>
    <source>
        <strain evidence="2 3">ATCC 34112</strain>
    </source>
</reference>
<sequence length="260" mass="28242">MMLLGLAVVLALVLGACGWIMMQWSVPLAFVLVGFGGMSVWNMLLRAAGVQVVVPLTSARGKDALRVVCVANLNNLHENVNVPLGDVLVVAGGCTRYGRHDEAAAVNAWLGRLPHQFKVVVPAEYERSLDLTTLLPNANVLLDEPMEIQTILFYGASSSTITWKELPRSIDMLITPQPPLGVLDTIFTGHHIGDKELLKAVVSYLRPAYHVFGKAQESYGHKKLGATTFINAATCTAMRQPTNPPIVLDIPKKLIESNPQ</sequence>
<gene>
    <name evidence="2" type="ORF">THRCLA_03730</name>
</gene>
<accession>A0A1W0A1C0</accession>
<dbReference type="SUPFAM" id="SSF56300">
    <property type="entry name" value="Metallo-dependent phosphatases"/>
    <property type="match status" value="1"/>
</dbReference>
<dbReference type="AlphaFoldDB" id="A0A1W0A1C0"/>
<dbReference type="InterPro" id="IPR051693">
    <property type="entry name" value="UPF0046_metallophosphoest"/>
</dbReference>
<organism evidence="2 3">
    <name type="scientific">Thraustotheca clavata</name>
    <dbReference type="NCBI Taxonomy" id="74557"/>
    <lineage>
        <taxon>Eukaryota</taxon>
        <taxon>Sar</taxon>
        <taxon>Stramenopiles</taxon>
        <taxon>Oomycota</taxon>
        <taxon>Saprolegniomycetes</taxon>
        <taxon>Saprolegniales</taxon>
        <taxon>Achlyaceae</taxon>
        <taxon>Thraustotheca</taxon>
    </lineage>
</organism>
<feature type="transmembrane region" description="Helical" evidence="1">
    <location>
        <begin position="28"/>
        <end position="45"/>
    </location>
</feature>
<dbReference type="PANTHER" id="PTHR12905">
    <property type="entry name" value="METALLOPHOSPHOESTERASE"/>
    <property type="match status" value="1"/>
</dbReference>
<dbReference type="OrthoDB" id="630188at2759"/>
<comment type="caution">
    <text evidence="2">The sequence shown here is derived from an EMBL/GenBank/DDBJ whole genome shotgun (WGS) entry which is preliminary data.</text>
</comment>
<name>A0A1W0A1C0_9STRA</name>
<protein>
    <submittedName>
        <fullName evidence="2">Calcineurin-like phosphoesterase</fullName>
    </submittedName>
</protein>
<keyword evidence="1" id="KW-0472">Membrane</keyword>
<evidence type="ECO:0000313" key="2">
    <source>
        <dbReference type="EMBL" id="OQS03991.1"/>
    </source>
</evidence>
<proteinExistence type="predicted"/>
<dbReference type="InterPro" id="IPR029052">
    <property type="entry name" value="Metallo-depent_PP-like"/>
</dbReference>
<dbReference type="Proteomes" id="UP000243217">
    <property type="component" value="Unassembled WGS sequence"/>
</dbReference>
<evidence type="ECO:0000256" key="1">
    <source>
        <dbReference type="SAM" id="Phobius"/>
    </source>
</evidence>
<dbReference type="EMBL" id="JNBS01000701">
    <property type="protein sequence ID" value="OQS03991.1"/>
    <property type="molecule type" value="Genomic_DNA"/>
</dbReference>
<dbReference type="Gene3D" id="3.60.21.10">
    <property type="match status" value="2"/>
</dbReference>
<keyword evidence="1" id="KW-0812">Transmembrane</keyword>
<keyword evidence="3" id="KW-1185">Reference proteome</keyword>
<evidence type="ECO:0000313" key="3">
    <source>
        <dbReference type="Proteomes" id="UP000243217"/>
    </source>
</evidence>